<dbReference type="PANTHER" id="PTHR19364:SF2">
    <property type="entry name" value="IMMUNITY-RELATED GTPASE FAMILY Q PROTEIN"/>
    <property type="match status" value="1"/>
</dbReference>
<evidence type="ECO:0000256" key="2">
    <source>
        <dbReference type="SAM" id="MobiDB-lite"/>
    </source>
</evidence>
<dbReference type="PANTHER" id="PTHR19364">
    <property type="entry name" value="IMMUNITY-RELATED GTPASE FAMILY Q PROTEIN"/>
    <property type="match status" value="1"/>
</dbReference>
<dbReference type="AlphaFoldDB" id="A0A452VE64"/>
<name>A0A452VE64_URSMA</name>
<feature type="region of interest" description="Disordered" evidence="2">
    <location>
        <begin position="1"/>
        <end position="20"/>
    </location>
</feature>
<feature type="compositionally biased region" description="Basic and acidic residues" evidence="2">
    <location>
        <begin position="365"/>
        <end position="400"/>
    </location>
</feature>
<protein>
    <submittedName>
        <fullName evidence="4">Immunity related GTPase Q</fullName>
    </submittedName>
</protein>
<feature type="domain" description="IRG-type G" evidence="3">
    <location>
        <begin position="228"/>
        <end position="445"/>
    </location>
</feature>
<dbReference type="GeneTree" id="ENSGT00510000048991"/>
<evidence type="ECO:0000259" key="3">
    <source>
        <dbReference type="PROSITE" id="PS51716"/>
    </source>
</evidence>
<sequence length="568" mass="59563">SLGVTSKKGRGQGMPPPRGDVTALFLGPPGCGKSALIAALCDGNVETIEIPEGRPDSGIPSLRAAGPGLFLGELSCPPAEPGPWAAEANVLVLVLPGPEGNGEPLAPALGEAARAALARGTPLLAVRNLRPGNLENEAQARDQTEALLNSAGLGAAALFVLPADCGSRDGCKELERLRATLRSQAEVLQRLLPPAQDGFEVLGAAELEAVREAFETGGLEAALRLGSARLDLAVAGKADVSLVLNLLLGLDPSDPDDEPVFTSAGPTPYPAPERPNVVLWNVPLGSAGTAATPHPTHYDALILVTPGAPTEKDWAQVRPFVLPDAPLVCVRTDGKGEDPECLEEEEKSEKPSSESLENAGTEGLKNARSEGREKRGTGLQKGRGEESEKAGSGEGSEKAGSESLPRVGGGGKKSGSGDSERAAALSPEDETWEVLEENLFYERWGEQSPGRAGSRPNSTQQGEGHLGSYPRTFAFAVLSAWNALPPDLPMTGSSLSTRSQLSCPLREDLHCPLTSVTEVARTSPLFISARQCFPCSNYYCKQLPYLFIYLFNSDDPLTCLVLCCTPST</sequence>
<evidence type="ECO:0000313" key="4">
    <source>
        <dbReference type="Ensembl" id="ENSUMAP00000031913"/>
    </source>
</evidence>
<dbReference type="InterPro" id="IPR040070">
    <property type="entry name" value="IRGQ"/>
</dbReference>
<comment type="similarity">
    <text evidence="1">Belongs to the TRAFAC class dynamin-like GTPase superfamily. IRG family.</text>
</comment>
<dbReference type="PROSITE" id="PS51716">
    <property type="entry name" value="G_IRG"/>
    <property type="match status" value="1"/>
</dbReference>
<accession>A0A452VE64</accession>
<gene>
    <name evidence="4" type="primary">IRGQ</name>
</gene>
<reference evidence="4" key="1">
    <citation type="submission" date="2019-03" db="UniProtKB">
        <authorList>
            <consortium name="Ensembl"/>
        </authorList>
    </citation>
    <scope>IDENTIFICATION</scope>
</reference>
<dbReference type="Ensembl" id="ENSUMAT00000037720.1">
    <property type="protein sequence ID" value="ENSUMAP00000031913.1"/>
    <property type="gene ID" value="ENSUMAG00000023014.1"/>
</dbReference>
<evidence type="ECO:0000256" key="1">
    <source>
        <dbReference type="ARBA" id="ARBA00005429"/>
    </source>
</evidence>
<dbReference type="OMA" id="DCCEELE"/>
<feature type="region of interest" description="Disordered" evidence="2">
    <location>
        <begin position="331"/>
        <end position="431"/>
    </location>
</feature>
<dbReference type="GO" id="GO:0005525">
    <property type="term" value="F:GTP binding"/>
    <property type="evidence" value="ECO:0007669"/>
    <property type="project" value="InterPro"/>
</dbReference>
<dbReference type="InterPro" id="IPR030385">
    <property type="entry name" value="G_IRG_dom"/>
</dbReference>
<feature type="region of interest" description="Disordered" evidence="2">
    <location>
        <begin position="446"/>
        <end position="465"/>
    </location>
</feature>
<organism evidence="4">
    <name type="scientific">Ursus maritimus</name>
    <name type="common">Polar bear</name>
    <name type="synonym">Thalarctos maritimus</name>
    <dbReference type="NCBI Taxonomy" id="29073"/>
    <lineage>
        <taxon>Eukaryota</taxon>
        <taxon>Metazoa</taxon>
        <taxon>Chordata</taxon>
        <taxon>Craniata</taxon>
        <taxon>Vertebrata</taxon>
        <taxon>Euteleostomi</taxon>
        <taxon>Mammalia</taxon>
        <taxon>Eutheria</taxon>
        <taxon>Laurasiatheria</taxon>
        <taxon>Carnivora</taxon>
        <taxon>Caniformia</taxon>
        <taxon>Ursidae</taxon>
        <taxon>Ursus</taxon>
    </lineage>
</organism>
<proteinExistence type="inferred from homology"/>